<evidence type="ECO:0000313" key="3">
    <source>
        <dbReference type="Proteomes" id="UP001201980"/>
    </source>
</evidence>
<accession>A0AAD5RW56</accession>
<feature type="compositionally biased region" description="Low complexity" evidence="1">
    <location>
        <begin position="1"/>
        <end position="29"/>
    </location>
</feature>
<protein>
    <submittedName>
        <fullName evidence="2">Uncharacterized protein</fullName>
    </submittedName>
</protein>
<proteinExistence type="predicted"/>
<feature type="region of interest" description="Disordered" evidence="1">
    <location>
        <begin position="1"/>
        <end position="48"/>
    </location>
</feature>
<dbReference type="EMBL" id="JAKWBI020000058">
    <property type="protein sequence ID" value="KAJ2904253.1"/>
    <property type="molecule type" value="Genomic_DNA"/>
</dbReference>
<evidence type="ECO:0000256" key="1">
    <source>
        <dbReference type="SAM" id="MobiDB-lite"/>
    </source>
</evidence>
<feature type="compositionally biased region" description="Basic and acidic residues" evidence="1">
    <location>
        <begin position="36"/>
        <end position="48"/>
    </location>
</feature>
<evidence type="ECO:0000313" key="2">
    <source>
        <dbReference type="EMBL" id="KAJ2904253.1"/>
    </source>
</evidence>
<dbReference type="AlphaFoldDB" id="A0AAD5RW56"/>
<sequence length="224" mass="24652">MSQNRDSGSRPSSPTSSSSPRPPRLLSVRGFPTETSRGDRRVATRKADGVPSELRELVIELDVHIRTTEHKKNELKALMRLASCMPVLRLFAFGIKDWEEECRGTGQGEGGGKCMRGFEYRVLPSISNTTGTAESDGVSGGYGSDDNDGDHGFSSCWVYENGEKTLLAQLTVSPREVLEEELERKEKGAKSKAEMELEANVNIQFLFHKKDEENVEGKDKGGVG</sequence>
<gene>
    <name evidence="2" type="ORF">MKZ38_008464</name>
</gene>
<keyword evidence="3" id="KW-1185">Reference proteome</keyword>
<organism evidence="2 3">
    <name type="scientific">Zalerion maritima</name>
    <dbReference type="NCBI Taxonomy" id="339359"/>
    <lineage>
        <taxon>Eukaryota</taxon>
        <taxon>Fungi</taxon>
        <taxon>Dikarya</taxon>
        <taxon>Ascomycota</taxon>
        <taxon>Pezizomycotina</taxon>
        <taxon>Sordariomycetes</taxon>
        <taxon>Lulworthiomycetidae</taxon>
        <taxon>Lulworthiales</taxon>
        <taxon>Lulworthiaceae</taxon>
        <taxon>Zalerion</taxon>
    </lineage>
</organism>
<name>A0AAD5RW56_9PEZI</name>
<comment type="caution">
    <text evidence="2">The sequence shown here is derived from an EMBL/GenBank/DDBJ whole genome shotgun (WGS) entry which is preliminary data.</text>
</comment>
<dbReference type="Proteomes" id="UP001201980">
    <property type="component" value="Unassembled WGS sequence"/>
</dbReference>
<reference evidence="2" key="1">
    <citation type="submission" date="2022-07" db="EMBL/GenBank/DDBJ databases">
        <title>Draft genome sequence of Zalerion maritima ATCC 34329, a (micro)plastics degrading marine fungus.</title>
        <authorList>
            <person name="Paco A."/>
            <person name="Goncalves M.F.M."/>
            <person name="Rocha-Santos T.A.P."/>
            <person name="Alves A."/>
        </authorList>
    </citation>
    <scope>NUCLEOTIDE SEQUENCE</scope>
    <source>
        <strain evidence="2">ATCC 34329</strain>
    </source>
</reference>